<evidence type="ECO:0008006" key="3">
    <source>
        <dbReference type="Google" id="ProtNLM"/>
    </source>
</evidence>
<dbReference type="Proteomes" id="UP001234178">
    <property type="component" value="Unassembled WGS sequence"/>
</dbReference>
<reference evidence="1 2" key="1">
    <citation type="journal article" date="2023" name="Nucleic Acids Res.">
        <title>The hologenome of Daphnia magna reveals possible DNA methylation and microbiome-mediated evolution of the host genome.</title>
        <authorList>
            <person name="Chaturvedi A."/>
            <person name="Li X."/>
            <person name="Dhandapani V."/>
            <person name="Marshall H."/>
            <person name="Kissane S."/>
            <person name="Cuenca-Cambronero M."/>
            <person name="Asole G."/>
            <person name="Calvet F."/>
            <person name="Ruiz-Romero M."/>
            <person name="Marangio P."/>
            <person name="Guigo R."/>
            <person name="Rago D."/>
            <person name="Mirbahai L."/>
            <person name="Eastwood N."/>
            <person name="Colbourne J.K."/>
            <person name="Zhou J."/>
            <person name="Mallon E."/>
            <person name="Orsini L."/>
        </authorList>
    </citation>
    <scope>NUCLEOTIDE SEQUENCE [LARGE SCALE GENOMIC DNA]</scope>
    <source>
        <strain evidence="1">LRV0_1</strain>
    </source>
</reference>
<accession>A0ABQ9ZM08</accession>
<protein>
    <recommendedName>
        <fullName evidence="3">Peptidase A2 domain-containing protein</fullName>
    </recommendedName>
</protein>
<keyword evidence="2" id="KW-1185">Reference proteome</keyword>
<comment type="caution">
    <text evidence="1">The sequence shown here is derived from an EMBL/GenBank/DDBJ whole genome shotgun (WGS) entry which is preliminary data.</text>
</comment>
<gene>
    <name evidence="1" type="ORF">OUZ56_026504</name>
</gene>
<sequence length="111" mass="12220">MISTSDEEDDKEIPLLQIDAGQLLAEEVTIGTNDTIKKTEAIIHTGAAVSIISPKLTAEMTLELITWGGPQIVMVKVLVLEMRGINLLLGNDVRRRFTKLEIEYGTGKPKM</sequence>
<evidence type="ECO:0000313" key="1">
    <source>
        <dbReference type="EMBL" id="KAK4013956.1"/>
    </source>
</evidence>
<organism evidence="1 2">
    <name type="scientific">Daphnia magna</name>
    <dbReference type="NCBI Taxonomy" id="35525"/>
    <lineage>
        <taxon>Eukaryota</taxon>
        <taxon>Metazoa</taxon>
        <taxon>Ecdysozoa</taxon>
        <taxon>Arthropoda</taxon>
        <taxon>Crustacea</taxon>
        <taxon>Branchiopoda</taxon>
        <taxon>Diplostraca</taxon>
        <taxon>Cladocera</taxon>
        <taxon>Anomopoda</taxon>
        <taxon>Daphniidae</taxon>
        <taxon>Daphnia</taxon>
    </lineage>
</organism>
<evidence type="ECO:0000313" key="2">
    <source>
        <dbReference type="Proteomes" id="UP001234178"/>
    </source>
</evidence>
<name>A0ABQ9ZM08_9CRUS</name>
<dbReference type="EMBL" id="JAOYFB010000004">
    <property type="protein sequence ID" value="KAK4013956.1"/>
    <property type="molecule type" value="Genomic_DNA"/>
</dbReference>
<proteinExistence type="predicted"/>